<dbReference type="InterPro" id="IPR001269">
    <property type="entry name" value="DUS_fam"/>
</dbReference>
<keyword evidence="1 5" id="KW-0285">Flavoprotein</keyword>
<evidence type="ECO:0000256" key="6">
    <source>
        <dbReference type="PIRSR" id="PIRSR006621-1"/>
    </source>
</evidence>
<reference evidence="9 10" key="1">
    <citation type="submission" date="2018-06" db="EMBL/GenBank/DDBJ databases">
        <title>Genomic Encyclopedia of Archaeal and Bacterial Type Strains, Phase II (KMG-II): from individual species to whole genera.</title>
        <authorList>
            <person name="Goeker M."/>
        </authorList>
    </citation>
    <scope>NUCLEOTIDE SEQUENCE [LARGE SCALE GENOMIC DNA]</scope>
    <source>
        <strain evidence="9 10">DSM 6779</strain>
    </source>
</reference>
<dbReference type="AlphaFoldDB" id="A0A2W7NJC1"/>
<comment type="caution">
    <text evidence="9">The sequence shown here is derived from an EMBL/GenBank/DDBJ whole genome shotgun (WGS) entry which is preliminary data.</text>
</comment>
<keyword evidence="3 5" id="KW-0819">tRNA processing</keyword>
<comment type="function">
    <text evidence="5">Catalyzes the synthesis of 5,6-dihydrouridine (D), a modified base found in the D-loop of most tRNAs, via the reduction of the C5-C6 double bond in target uridines.</text>
</comment>
<feature type="binding site" evidence="7">
    <location>
        <position position="65"/>
    </location>
    <ligand>
        <name>FMN</name>
        <dbReference type="ChEBI" id="CHEBI:58210"/>
    </ligand>
</feature>
<feature type="binding site" evidence="7">
    <location>
        <begin position="220"/>
        <end position="221"/>
    </location>
    <ligand>
        <name>FMN</name>
        <dbReference type="ChEBI" id="CHEBI:58210"/>
    </ligand>
</feature>
<dbReference type="PANTHER" id="PTHR45846">
    <property type="entry name" value="TRNA-DIHYDROURIDINE(47) SYNTHASE [NAD(P)(+)]-LIKE"/>
    <property type="match status" value="1"/>
</dbReference>
<evidence type="ECO:0000313" key="9">
    <source>
        <dbReference type="EMBL" id="PZX11392.1"/>
    </source>
</evidence>
<dbReference type="EMBL" id="QKZK01000039">
    <property type="protein sequence ID" value="PZX11392.1"/>
    <property type="molecule type" value="Genomic_DNA"/>
</dbReference>
<keyword evidence="4 5" id="KW-0560">Oxidoreductase</keyword>
<comment type="similarity">
    <text evidence="5">Belongs to the dus family.</text>
</comment>
<accession>A0A2W7NJC1</accession>
<proteinExistence type="inferred from homology"/>
<keyword evidence="10" id="KW-1185">Reference proteome</keyword>
<evidence type="ECO:0000256" key="3">
    <source>
        <dbReference type="ARBA" id="ARBA00022694"/>
    </source>
</evidence>
<sequence length="310" mass="36015">MTMLYAAPLQSYTTVMHRMAWSRHYGGIDKFFTPFFDEHPTGGFDPRLLPELEPAFNQGLHVIPQVLTHSPDFLLKFANEVSRLGYREINLNMGCPHVPVVRKGMGGGLLARPEVVDALLHAFFESCGHMQLSVKMRLGVEALQQWEAMAEVLNRYPLTEVMVHPRTVKQQYKGEPHWDEFARMVDVIRHPLAGNGDIVSVEGGRALMQQFEGVQRWMIGRGWLSRPWLAEELAGCYQPQDEIKRLQAFHQTYFDLVEQHITDPNIKHNRLHDFWFYLCENFDGGKRWYRSLTKDKSLRTYMTHVRTLFA</sequence>
<feature type="domain" description="DUS-like FMN-binding" evidence="8">
    <location>
        <begin position="61"/>
        <end position="293"/>
    </location>
</feature>
<evidence type="ECO:0000256" key="4">
    <source>
        <dbReference type="ARBA" id="ARBA00023002"/>
    </source>
</evidence>
<evidence type="ECO:0000259" key="8">
    <source>
        <dbReference type="Pfam" id="PF01207"/>
    </source>
</evidence>
<evidence type="ECO:0000313" key="10">
    <source>
        <dbReference type="Proteomes" id="UP000249239"/>
    </source>
</evidence>
<dbReference type="OrthoDB" id="9764501at2"/>
<keyword evidence="7" id="KW-0547">Nucleotide-binding</keyword>
<dbReference type="Proteomes" id="UP000249239">
    <property type="component" value="Unassembled WGS sequence"/>
</dbReference>
<comment type="cofactor">
    <cofactor evidence="5 7">
        <name>FMN</name>
        <dbReference type="ChEBI" id="CHEBI:58210"/>
    </cofactor>
</comment>
<dbReference type="CDD" id="cd02801">
    <property type="entry name" value="DUS_like_FMN"/>
    <property type="match status" value="1"/>
</dbReference>
<dbReference type="PANTHER" id="PTHR45846:SF1">
    <property type="entry name" value="TRNA-DIHYDROURIDINE(47) SYNTHASE [NAD(P)(+)]-LIKE"/>
    <property type="match status" value="1"/>
</dbReference>
<dbReference type="SUPFAM" id="SSF51395">
    <property type="entry name" value="FMN-linked oxidoreductases"/>
    <property type="match status" value="1"/>
</dbReference>
<keyword evidence="2 5" id="KW-0288">FMN</keyword>
<dbReference type="RefSeq" id="WP_111446921.1">
    <property type="nucleotide sequence ID" value="NZ_QKZK01000039.1"/>
</dbReference>
<organism evidence="9 10">
    <name type="scientific">Breznakibacter xylanolyticus</name>
    <dbReference type="NCBI Taxonomy" id="990"/>
    <lineage>
        <taxon>Bacteria</taxon>
        <taxon>Pseudomonadati</taxon>
        <taxon>Bacteroidota</taxon>
        <taxon>Bacteroidia</taxon>
        <taxon>Marinilabiliales</taxon>
        <taxon>Marinilabiliaceae</taxon>
        <taxon>Breznakibacter</taxon>
    </lineage>
</organism>
<dbReference type="GO" id="GO:0003723">
    <property type="term" value="F:RNA binding"/>
    <property type="evidence" value="ECO:0007669"/>
    <property type="project" value="TreeGrafter"/>
</dbReference>
<dbReference type="Gene3D" id="3.20.20.70">
    <property type="entry name" value="Aldolase class I"/>
    <property type="match status" value="1"/>
</dbReference>
<feature type="binding site" evidence="7">
    <location>
        <position position="135"/>
    </location>
    <ligand>
        <name>FMN</name>
        <dbReference type="ChEBI" id="CHEBI:58210"/>
    </ligand>
</feature>
<feature type="binding site" evidence="7">
    <location>
        <position position="164"/>
    </location>
    <ligand>
        <name>FMN</name>
        <dbReference type="ChEBI" id="CHEBI:58210"/>
    </ligand>
</feature>
<dbReference type="GO" id="GO:0017150">
    <property type="term" value="F:tRNA dihydrouridine synthase activity"/>
    <property type="evidence" value="ECO:0007669"/>
    <property type="project" value="InterPro"/>
</dbReference>
<evidence type="ECO:0000256" key="2">
    <source>
        <dbReference type="ARBA" id="ARBA00022643"/>
    </source>
</evidence>
<dbReference type="GO" id="GO:0050660">
    <property type="term" value="F:flavin adenine dinucleotide binding"/>
    <property type="evidence" value="ECO:0007669"/>
    <property type="project" value="InterPro"/>
</dbReference>
<dbReference type="PIRSF" id="PIRSF006621">
    <property type="entry name" value="Dus"/>
    <property type="match status" value="1"/>
</dbReference>
<evidence type="ECO:0000256" key="1">
    <source>
        <dbReference type="ARBA" id="ARBA00022630"/>
    </source>
</evidence>
<evidence type="ECO:0000256" key="7">
    <source>
        <dbReference type="PIRSR" id="PIRSR006621-2"/>
    </source>
</evidence>
<dbReference type="InterPro" id="IPR035587">
    <property type="entry name" value="DUS-like_FMN-bd"/>
</dbReference>
<evidence type="ECO:0000256" key="5">
    <source>
        <dbReference type="PIRNR" id="PIRNR006621"/>
    </source>
</evidence>
<dbReference type="Pfam" id="PF01207">
    <property type="entry name" value="Dus"/>
    <property type="match status" value="1"/>
</dbReference>
<dbReference type="InterPro" id="IPR013785">
    <property type="entry name" value="Aldolase_TIM"/>
</dbReference>
<dbReference type="EC" id="1.3.1.-" evidence="5"/>
<protein>
    <recommendedName>
        <fullName evidence="5">tRNA-dihydrouridine synthase</fullName>
        <ecNumber evidence="5">1.3.1.-</ecNumber>
    </recommendedName>
</protein>
<feature type="active site" description="Proton donor" evidence="6">
    <location>
        <position position="95"/>
    </location>
</feature>
<gene>
    <name evidence="9" type="ORF">LX69_03119</name>
</gene>
<name>A0A2W7NJC1_9BACT</name>